<dbReference type="InterPro" id="IPR002509">
    <property type="entry name" value="NODB_dom"/>
</dbReference>
<feature type="domain" description="NodB homology" evidence="2">
    <location>
        <begin position="126"/>
        <end position="302"/>
    </location>
</feature>
<keyword evidence="4" id="KW-1185">Reference proteome</keyword>
<name>A0ABZ2CN78_9BACI</name>
<evidence type="ECO:0000256" key="1">
    <source>
        <dbReference type="SAM" id="SignalP"/>
    </source>
</evidence>
<feature type="chain" id="PRO_5047471680" evidence="1">
    <location>
        <begin position="25"/>
        <end position="328"/>
    </location>
</feature>
<organism evidence="3 4">
    <name type="scientific">Niallia oryzisoli</name>
    <dbReference type="NCBI Taxonomy" id="1737571"/>
    <lineage>
        <taxon>Bacteria</taxon>
        <taxon>Bacillati</taxon>
        <taxon>Bacillota</taxon>
        <taxon>Bacilli</taxon>
        <taxon>Bacillales</taxon>
        <taxon>Bacillaceae</taxon>
        <taxon>Niallia</taxon>
    </lineage>
</organism>
<evidence type="ECO:0000313" key="4">
    <source>
        <dbReference type="Proteomes" id="UP001357223"/>
    </source>
</evidence>
<dbReference type="SUPFAM" id="SSF88713">
    <property type="entry name" value="Glycoside hydrolase/deacetylase"/>
    <property type="match status" value="1"/>
</dbReference>
<dbReference type="InterPro" id="IPR011330">
    <property type="entry name" value="Glyco_hydro/deAcase_b/a-brl"/>
</dbReference>
<evidence type="ECO:0000313" key="3">
    <source>
        <dbReference type="EMBL" id="WVX83208.1"/>
    </source>
</evidence>
<dbReference type="InterPro" id="IPR050248">
    <property type="entry name" value="Polysacc_deacetylase_ArnD"/>
</dbReference>
<evidence type="ECO:0000259" key="2">
    <source>
        <dbReference type="PROSITE" id="PS51677"/>
    </source>
</evidence>
<feature type="signal peptide" evidence="1">
    <location>
        <begin position="1"/>
        <end position="24"/>
    </location>
</feature>
<proteinExistence type="predicted"/>
<keyword evidence="1" id="KW-0732">Signal</keyword>
<dbReference type="Pfam" id="PF01522">
    <property type="entry name" value="Polysacc_deac_1"/>
    <property type="match status" value="1"/>
</dbReference>
<sequence>MKKMFVFGFIFVMAFMLVSNPYTSQFISNQKGDLLAVSKPKDALYQEIVSESEKYRVPAQDAKIDPIWKAIPGYNGLEVDTEASYKRMRENGEFDEDKLILKQIKPNVHLKELPPAPIYKGHPDKPMVSFIINVAWGNEYLSDMLATLKKHHVTATFFLEGRWVQKNPELAKMITDAGHEVGNHSFTHPDLKMSSAAKIRQEITKTNEVIKATTGISPVWFAPPSGSYRDEVVTIAAEEKMGTIMWSVDTIDWQKPSPDVLVNRVMSKVHNGAIILMHPTSSTAQSLDRLITSIKEKNLQINTISELFQEERLPKTLPREKIKDNDKN</sequence>
<dbReference type="NCBIfam" id="TIGR02873">
    <property type="entry name" value="spore_ylxY"/>
    <property type="match status" value="1"/>
</dbReference>
<dbReference type="PANTHER" id="PTHR10587">
    <property type="entry name" value="GLYCOSYL TRANSFERASE-RELATED"/>
    <property type="match status" value="1"/>
</dbReference>
<dbReference type="EMBL" id="CP137640">
    <property type="protein sequence ID" value="WVX83208.1"/>
    <property type="molecule type" value="Genomic_DNA"/>
</dbReference>
<dbReference type="InterPro" id="IPR014228">
    <property type="entry name" value="Spore_polysacc_deacetyl_YlxY"/>
</dbReference>
<dbReference type="RefSeq" id="WP_338452094.1">
    <property type="nucleotide sequence ID" value="NZ_CP137640.1"/>
</dbReference>
<accession>A0ABZ2CN78</accession>
<gene>
    <name evidence="3" type="ORF">R4Z09_09570</name>
</gene>
<dbReference type="Gene3D" id="3.20.20.370">
    <property type="entry name" value="Glycoside hydrolase/deacetylase"/>
    <property type="match status" value="1"/>
</dbReference>
<protein>
    <submittedName>
        <fullName evidence="3">Polysaccharide deacetylase family protein</fullName>
    </submittedName>
</protein>
<reference evidence="3 4" key="1">
    <citation type="submission" date="2023-10" db="EMBL/GenBank/DDBJ databases">
        <title>Niallia locisalis sp.nov. isolated from a salt pond sample.</title>
        <authorList>
            <person name="Li X.-J."/>
            <person name="Dong L."/>
        </authorList>
    </citation>
    <scope>NUCLEOTIDE SEQUENCE [LARGE SCALE GENOMIC DNA]</scope>
    <source>
        <strain evidence="3 4">DSM 29761</strain>
    </source>
</reference>
<dbReference type="PROSITE" id="PS51677">
    <property type="entry name" value="NODB"/>
    <property type="match status" value="1"/>
</dbReference>
<dbReference type="Proteomes" id="UP001357223">
    <property type="component" value="Chromosome"/>
</dbReference>
<dbReference type="CDD" id="cd10950">
    <property type="entry name" value="CE4_BsYlxY_like"/>
    <property type="match status" value="1"/>
</dbReference>
<dbReference type="PANTHER" id="PTHR10587:SF80">
    <property type="entry name" value="CHITOOLIGOSACCHARIDE DEACETYLASE"/>
    <property type="match status" value="1"/>
</dbReference>